<protein>
    <submittedName>
        <fullName evidence="1">Uncharacterized protein</fullName>
    </submittedName>
</protein>
<dbReference type="OrthoDB" id="27483at2759"/>
<comment type="caution">
    <text evidence="1">The sequence shown here is derived from an EMBL/GenBank/DDBJ whole genome shotgun (WGS) entry which is preliminary data.</text>
</comment>
<reference evidence="1" key="1">
    <citation type="submission" date="2022-10" db="EMBL/GenBank/DDBJ databases">
        <title>Tapping the CABI collections for fungal endophytes: first genome assemblies for Collariella, Neodidymelliopsis, Ascochyta clinopodiicola, Didymella pomorum, Didymosphaeria variabile, Neocosmospora piperis and Neocucurbitaria cava.</title>
        <authorList>
            <person name="Hill R."/>
        </authorList>
    </citation>
    <scope>NUCLEOTIDE SEQUENCE</scope>
    <source>
        <strain evidence="1">IMI 356814</strain>
    </source>
</reference>
<keyword evidence="2" id="KW-1185">Reference proteome</keyword>
<gene>
    <name evidence="1" type="ORF">N0V83_000807</name>
</gene>
<name>A0A9W9CSD2_9PLEO</name>
<sequence>MAGNSVTMDVKSIPLFQYVEEALQRFDFMPHDGARTLPQTLKGSDMAVYDVFKAVGLELQVRAVLDTRNSLNEYIADYEERNMYNSEDEVRSDYEPPRLQTHTVVGKLGGYGTTETGGWEGDGLDEVIEEWSESFMNIVWVNEPHHSSLDMVHLTYGNEAGIGTLYSFAALLVTIPPPQERGLQGMQNNPIAVD</sequence>
<dbReference type="AlphaFoldDB" id="A0A9W9CSD2"/>
<proteinExistence type="predicted"/>
<dbReference type="EMBL" id="JAPEUY010000001">
    <property type="protein sequence ID" value="KAJ4377977.1"/>
    <property type="molecule type" value="Genomic_DNA"/>
</dbReference>
<dbReference type="Proteomes" id="UP001140560">
    <property type="component" value="Unassembled WGS sequence"/>
</dbReference>
<evidence type="ECO:0000313" key="2">
    <source>
        <dbReference type="Proteomes" id="UP001140560"/>
    </source>
</evidence>
<organism evidence="1 2">
    <name type="scientific">Neocucurbitaria cava</name>
    <dbReference type="NCBI Taxonomy" id="798079"/>
    <lineage>
        <taxon>Eukaryota</taxon>
        <taxon>Fungi</taxon>
        <taxon>Dikarya</taxon>
        <taxon>Ascomycota</taxon>
        <taxon>Pezizomycotina</taxon>
        <taxon>Dothideomycetes</taxon>
        <taxon>Pleosporomycetidae</taxon>
        <taxon>Pleosporales</taxon>
        <taxon>Pleosporineae</taxon>
        <taxon>Cucurbitariaceae</taxon>
        <taxon>Neocucurbitaria</taxon>
    </lineage>
</organism>
<evidence type="ECO:0000313" key="1">
    <source>
        <dbReference type="EMBL" id="KAJ4377977.1"/>
    </source>
</evidence>
<accession>A0A9W9CSD2</accession>